<name>A0A9Q1JPG1_9CARY</name>
<sequence>MENGLGVKKTVEKNESRRVECLEVIHRRRKQKFEGNASLDDKGETRWTIGDMMMKRSTYLSRGRGGSGDGRQQRKEYSYGVTLASPYLMGKGDIVYSCEEVDPCTSKVLGSTEEGISDKGKAYLVFFFLFDVALMTRLPAIKRRLEFDGEEEVSTNLKKMVTSDGYNNICEESQWKCDKGGRTSALWNYIHKMINLWIGCSFHAYHMEQPGLRSVT</sequence>
<evidence type="ECO:0000313" key="1">
    <source>
        <dbReference type="EMBL" id="KAJ8428586.1"/>
    </source>
</evidence>
<dbReference type="AlphaFoldDB" id="A0A9Q1JPG1"/>
<dbReference type="EMBL" id="JAKOGI010000992">
    <property type="protein sequence ID" value="KAJ8428586.1"/>
    <property type="molecule type" value="Genomic_DNA"/>
</dbReference>
<keyword evidence="2" id="KW-1185">Reference proteome</keyword>
<accession>A0A9Q1JPG1</accession>
<comment type="caution">
    <text evidence="1">The sequence shown here is derived from an EMBL/GenBank/DDBJ whole genome shotgun (WGS) entry which is preliminary data.</text>
</comment>
<organism evidence="1 2">
    <name type="scientific">Carnegiea gigantea</name>
    <dbReference type="NCBI Taxonomy" id="171969"/>
    <lineage>
        <taxon>Eukaryota</taxon>
        <taxon>Viridiplantae</taxon>
        <taxon>Streptophyta</taxon>
        <taxon>Embryophyta</taxon>
        <taxon>Tracheophyta</taxon>
        <taxon>Spermatophyta</taxon>
        <taxon>Magnoliopsida</taxon>
        <taxon>eudicotyledons</taxon>
        <taxon>Gunneridae</taxon>
        <taxon>Pentapetalae</taxon>
        <taxon>Caryophyllales</taxon>
        <taxon>Cactineae</taxon>
        <taxon>Cactaceae</taxon>
        <taxon>Cactoideae</taxon>
        <taxon>Echinocereeae</taxon>
        <taxon>Carnegiea</taxon>
    </lineage>
</organism>
<evidence type="ECO:0000313" key="2">
    <source>
        <dbReference type="Proteomes" id="UP001153076"/>
    </source>
</evidence>
<protein>
    <submittedName>
        <fullName evidence="1">Uncharacterized protein</fullName>
    </submittedName>
</protein>
<dbReference type="Proteomes" id="UP001153076">
    <property type="component" value="Unassembled WGS sequence"/>
</dbReference>
<proteinExistence type="predicted"/>
<gene>
    <name evidence="1" type="ORF">Cgig2_031380</name>
</gene>
<reference evidence="1" key="1">
    <citation type="submission" date="2022-04" db="EMBL/GenBank/DDBJ databases">
        <title>Carnegiea gigantea Genome sequencing and assembly v2.</title>
        <authorList>
            <person name="Copetti D."/>
            <person name="Sanderson M.J."/>
            <person name="Burquez A."/>
            <person name="Wojciechowski M.F."/>
        </authorList>
    </citation>
    <scope>NUCLEOTIDE SEQUENCE</scope>
    <source>
        <strain evidence="1">SGP5-SGP5p</strain>
        <tissue evidence="1">Aerial part</tissue>
    </source>
</reference>